<keyword evidence="1" id="KW-0472">Membrane</keyword>
<comment type="caution">
    <text evidence="2">The sequence shown here is derived from an EMBL/GenBank/DDBJ whole genome shotgun (WGS) entry which is preliminary data.</text>
</comment>
<keyword evidence="1" id="KW-0812">Transmembrane</keyword>
<dbReference type="AlphaFoldDB" id="A0A0R2JMK8"/>
<gene>
    <name evidence="2" type="ORF">IV73_GL000368</name>
</gene>
<sequence length="89" mass="10128">MSKLKRPELPYVANITEPTGSWDNKSQKIQVPFLQDKDNNLPQTAAISSDDNLKIFGVSVISLIIGWYLNGYLIKRFGIKKFKSSIKNR</sequence>
<protein>
    <submittedName>
        <fullName evidence="2">Uncharacterized protein</fullName>
    </submittedName>
</protein>
<accession>A0A0R2JMK8</accession>
<proteinExistence type="predicted"/>
<dbReference type="EMBL" id="JQBP01000002">
    <property type="protein sequence ID" value="KRN75213.1"/>
    <property type="molecule type" value="Genomic_DNA"/>
</dbReference>
<keyword evidence="3" id="KW-1185">Reference proteome</keyword>
<dbReference type="PATRIC" id="fig|1616.3.peg.380"/>
<evidence type="ECO:0000256" key="1">
    <source>
        <dbReference type="SAM" id="Phobius"/>
    </source>
</evidence>
<evidence type="ECO:0000313" key="3">
    <source>
        <dbReference type="Proteomes" id="UP000051655"/>
    </source>
</evidence>
<reference evidence="2 3" key="1">
    <citation type="journal article" date="2015" name="Genome Announc.">
        <title>Expanding the biotechnology potential of lactobacilli through comparative genomics of 213 strains and associated genera.</title>
        <authorList>
            <person name="Sun Z."/>
            <person name="Harris H.M."/>
            <person name="McCann A."/>
            <person name="Guo C."/>
            <person name="Argimon S."/>
            <person name="Zhang W."/>
            <person name="Yang X."/>
            <person name="Jeffery I.B."/>
            <person name="Cooney J.C."/>
            <person name="Kagawa T.F."/>
            <person name="Liu W."/>
            <person name="Song Y."/>
            <person name="Salvetti E."/>
            <person name="Wrobel A."/>
            <person name="Rasinkangas P."/>
            <person name="Parkhill J."/>
            <person name="Rea M.C."/>
            <person name="O'Sullivan O."/>
            <person name="Ritari J."/>
            <person name="Douillard F.P."/>
            <person name="Paul Ross R."/>
            <person name="Yang R."/>
            <person name="Briner A.E."/>
            <person name="Felis G.E."/>
            <person name="de Vos W.M."/>
            <person name="Barrangou R."/>
            <person name="Klaenhammer T.R."/>
            <person name="Caufield P.W."/>
            <person name="Cui Y."/>
            <person name="Zhang H."/>
            <person name="O'Toole P.W."/>
        </authorList>
    </citation>
    <scope>NUCLEOTIDE SEQUENCE [LARGE SCALE GENOMIC DNA]</scope>
    <source>
        <strain evidence="2 3">DSM 20593</strain>
    </source>
</reference>
<dbReference type="Proteomes" id="UP000051655">
    <property type="component" value="Unassembled WGS sequence"/>
</dbReference>
<evidence type="ECO:0000313" key="2">
    <source>
        <dbReference type="EMBL" id="KRN75213.1"/>
    </source>
</evidence>
<keyword evidence="1" id="KW-1133">Transmembrane helix</keyword>
<feature type="transmembrane region" description="Helical" evidence="1">
    <location>
        <begin position="55"/>
        <end position="74"/>
    </location>
</feature>
<name>A0A0R2JMK8_9LACO</name>
<organism evidence="2 3">
    <name type="scientific">Weissella kandleri</name>
    <dbReference type="NCBI Taxonomy" id="1616"/>
    <lineage>
        <taxon>Bacteria</taxon>
        <taxon>Bacillati</taxon>
        <taxon>Bacillota</taxon>
        <taxon>Bacilli</taxon>
        <taxon>Lactobacillales</taxon>
        <taxon>Lactobacillaceae</taxon>
        <taxon>Weissella</taxon>
    </lineage>
</organism>